<accession>A0AA40JB01</accession>
<sequence length="239" mass="26157">MDNSRVVVLRGTVSHFSKERATGDFLLSDADRSTAGLTAVAAALAGSGGAIGLASLAGTKEEADKVAFELDGKKVTGWLMWSPFKNGDEVEVVAELMRDGTYRAFAVLKPNDRTIALYPHCSRGRIAHYKNSIKWLMIAFSFVFLGSCGVMAIIFFANRDGDWKGFAELMGGGGLIGFVFYAVIAFNISRKFMPFVKMAEGIFQALEWRDVKKVDLPARSRAAKKEGNKPGLGKLYFKY</sequence>
<dbReference type="Proteomes" id="UP000030475">
    <property type="component" value="Unassembled WGS sequence"/>
</dbReference>
<proteinExistence type="predicted"/>
<feature type="transmembrane region" description="Helical" evidence="1">
    <location>
        <begin position="169"/>
        <end position="188"/>
    </location>
</feature>
<dbReference type="InterPro" id="IPR048130">
    <property type="entry name" value="T6SS_ExIF-like"/>
</dbReference>
<dbReference type="AlphaFoldDB" id="A0AA40JB01"/>
<keyword evidence="1" id="KW-0472">Membrane</keyword>
<comment type="caution">
    <text evidence="2">The sequence shown here is derived from an EMBL/GenBank/DDBJ whole genome shotgun (WGS) entry which is preliminary data.</text>
</comment>
<reference evidence="2 3" key="1">
    <citation type="submission" date="2014-08" db="EMBL/GenBank/DDBJ databases">
        <authorList>
            <person name="Bunnell A."/>
            <person name="Chain P.S."/>
            <person name="Chertkov O."/>
            <person name="Currie B.J."/>
            <person name="Daligault H.E."/>
            <person name="Davenport K.W."/>
            <person name="Davis C."/>
            <person name="Gleasner C.D."/>
            <person name="Johnson S.L."/>
            <person name="Kaestli M."/>
            <person name="Koren S."/>
            <person name="Kunde Y.A."/>
            <person name="Mayo M."/>
            <person name="McMurry K.K."/>
            <person name="Price E.P."/>
            <person name="Reitenga K.G."/>
            <person name="Robison R."/>
            <person name="Rosovitz M.J."/>
            <person name="Sarovich D.S."/>
            <person name="Teshima H."/>
        </authorList>
    </citation>
    <scope>NUCLEOTIDE SEQUENCE [LARGE SCALE GENOMIC DNA]</scope>
    <source>
        <strain evidence="2 3">MSHR44</strain>
    </source>
</reference>
<name>A0AA40JB01_BURPE</name>
<keyword evidence="1" id="KW-1133">Transmembrane helix</keyword>
<dbReference type="RefSeq" id="WP_076856889.1">
    <property type="nucleotide sequence ID" value="NZ_CP008780.1"/>
</dbReference>
<dbReference type="NCBIfam" id="NF041560">
    <property type="entry name" value="T6SS_Burk_ExIF"/>
    <property type="match status" value="1"/>
</dbReference>
<keyword evidence="1" id="KW-0812">Transmembrane</keyword>
<evidence type="ECO:0000256" key="1">
    <source>
        <dbReference type="SAM" id="Phobius"/>
    </source>
</evidence>
<evidence type="ECO:0000313" key="3">
    <source>
        <dbReference type="Proteomes" id="UP000030475"/>
    </source>
</evidence>
<feature type="transmembrane region" description="Helical" evidence="1">
    <location>
        <begin position="135"/>
        <end position="157"/>
    </location>
</feature>
<evidence type="ECO:0000313" key="2">
    <source>
        <dbReference type="EMBL" id="KGX07336.1"/>
    </source>
</evidence>
<protein>
    <submittedName>
        <fullName evidence="2">Uncharacterized protein</fullName>
    </submittedName>
</protein>
<gene>
    <name evidence="2" type="ORF">Y036_504</name>
</gene>
<organism evidence="2 3">
    <name type="scientific">Burkholderia pseudomallei</name>
    <name type="common">Pseudomonas pseudomallei</name>
    <dbReference type="NCBI Taxonomy" id="28450"/>
    <lineage>
        <taxon>Bacteria</taxon>
        <taxon>Pseudomonadati</taxon>
        <taxon>Pseudomonadota</taxon>
        <taxon>Betaproteobacteria</taxon>
        <taxon>Burkholderiales</taxon>
        <taxon>Burkholderiaceae</taxon>
        <taxon>Burkholderia</taxon>
        <taxon>pseudomallei group</taxon>
    </lineage>
</organism>
<dbReference type="EMBL" id="JQIM01000010">
    <property type="protein sequence ID" value="KGX07336.1"/>
    <property type="molecule type" value="Genomic_DNA"/>
</dbReference>